<dbReference type="Gramene" id="ONIVA11G14050.1">
    <property type="protein sequence ID" value="ONIVA11G14050.1"/>
    <property type="gene ID" value="ONIVA11G14050"/>
</dbReference>
<sequence length="120" mass="12776">MSVEKTWVLRLRFSPFFSARTRVWGTPPNSSCSPPHAAVARELRSPARPWRLGAPGRRREARVRGGGSGEVLALPPARVRTAALGLAPEAPDWPPRRAVAAAGGVPGAVGGSFECHAIDY</sequence>
<dbReference type="AlphaFoldDB" id="A0A0E0J294"/>
<dbReference type="Proteomes" id="UP000006591">
    <property type="component" value="Chromosome 11"/>
</dbReference>
<keyword evidence="3" id="KW-1185">Reference proteome</keyword>
<feature type="region of interest" description="Disordered" evidence="1">
    <location>
        <begin position="49"/>
        <end position="69"/>
    </location>
</feature>
<accession>A0A0E0J294</accession>
<proteinExistence type="predicted"/>
<evidence type="ECO:0000313" key="2">
    <source>
        <dbReference type="EnsemblPlants" id="ONIVA11G14050.1"/>
    </source>
</evidence>
<dbReference type="HOGENOM" id="CLU_2053440_0_0_1"/>
<name>A0A0E0J294_ORYNI</name>
<evidence type="ECO:0000313" key="3">
    <source>
        <dbReference type="Proteomes" id="UP000006591"/>
    </source>
</evidence>
<evidence type="ECO:0000256" key="1">
    <source>
        <dbReference type="SAM" id="MobiDB-lite"/>
    </source>
</evidence>
<reference evidence="2" key="1">
    <citation type="submission" date="2015-04" db="UniProtKB">
        <authorList>
            <consortium name="EnsemblPlants"/>
        </authorList>
    </citation>
    <scope>IDENTIFICATION</scope>
    <source>
        <strain evidence="2">SL10</strain>
    </source>
</reference>
<protein>
    <submittedName>
        <fullName evidence="2">Uncharacterized protein</fullName>
    </submittedName>
</protein>
<dbReference type="EnsemblPlants" id="ONIVA11G14050.1">
    <property type="protein sequence ID" value="ONIVA11G14050.1"/>
    <property type="gene ID" value="ONIVA11G14050"/>
</dbReference>
<organism evidence="2">
    <name type="scientific">Oryza nivara</name>
    <name type="common">Indian wild rice</name>
    <name type="synonym">Oryza sativa f. spontanea</name>
    <dbReference type="NCBI Taxonomy" id="4536"/>
    <lineage>
        <taxon>Eukaryota</taxon>
        <taxon>Viridiplantae</taxon>
        <taxon>Streptophyta</taxon>
        <taxon>Embryophyta</taxon>
        <taxon>Tracheophyta</taxon>
        <taxon>Spermatophyta</taxon>
        <taxon>Magnoliopsida</taxon>
        <taxon>Liliopsida</taxon>
        <taxon>Poales</taxon>
        <taxon>Poaceae</taxon>
        <taxon>BOP clade</taxon>
        <taxon>Oryzoideae</taxon>
        <taxon>Oryzeae</taxon>
        <taxon>Oryzinae</taxon>
        <taxon>Oryza</taxon>
    </lineage>
</organism>
<reference evidence="2" key="2">
    <citation type="submission" date="2018-04" db="EMBL/GenBank/DDBJ databases">
        <title>OnivRS2 (Oryza nivara Reference Sequence Version 2).</title>
        <authorList>
            <person name="Zhang J."/>
            <person name="Kudrna D."/>
            <person name="Lee S."/>
            <person name="Talag J."/>
            <person name="Rajasekar S."/>
            <person name="Welchert J."/>
            <person name="Hsing Y.-I."/>
            <person name="Wing R.A."/>
        </authorList>
    </citation>
    <scope>NUCLEOTIDE SEQUENCE [LARGE SCALE GENOMIC DNA]</scope>
    <source>
        <strain evidence="2">SL10</strain>
    </source>
</reference>